<comment type="caution">
    <text evidence="2">The sequence shown here is derived from an EMBL/GenBank/DDBJ whole genome shotgun (WGS) entry which is preliminary data.</text>
</comment>
<dbReference type="EMBL" id="JBHUOM010000002">
    <property type="protein sequence ID" value="MFD2934331.1"/>
    <property type="molecule type" value="Genomic_DNA"/>
</dbReference>
<sequence length="170" mass="18440">MKKFLRAHLLSVAVAILIPLFTLAQIIPTPKAVKAADEVVIRALRIESNQAIQGRDLTGFGKTMMPDIEVTRGSGSHISGRDSVLASVRVQFKDAAFLGYVRHADSVQISTSSPLAAENGHWTGRFQRPDGIQTITGVYLAMWRKTEAGWKIRSELFVSLSCTGSAACGK</sequence>
<dbReference type="SUPFAM" id="SSF54427">
    <property type="entry name" value="NTF2-like"/>
    <property type="match status" value="1"/>
</dbReference>
<organism evidence="2 3">
    <name type="scientific">Spirosoma flavum</name>
    <dbReference type="NCBI Taxonomy" id="2048557"/>
    <lineage>
        <taxon>Bacteria</taxon>
        <taxon>Pseudomonadati</taxon>
        <taxon>Bacteroidota</taxon>
        <taxon>Cytophagia</taxon>
        <taxon>Cytophagales</taxon>
        <taxon>Cytophagaceae</taxon>
        <taxon>Spirosoma</taxon>
    </lineage>
</organism>
<keyword evidence="3" id="KW-1185">Reference proteome</keyword>
<dbReference type="RefSeq" id="WP_381499985.1">
    <property type="nucleotide sequence ID" value="NZ_JBHUOM010000002.1"/>
</dbReference>
<dbReference type="Pfam" id="PF14534">
    <property type="entry name" value="DUF4440"/>
    <property type="match status" value="1"/>
</dbReference>
<evidence type="ECO:0000313" key="2">
    <source>
        <dbReference type="EMBL" id="MFD2934331.1"/>
    </source>
</evidence>
<reference evidence="3" key="1">
    <citation type="journal article" date="2019" name="Int. J. Syst. Evol. Microbiol.">
        <title>The Global Catalogue of Microorganisms (GCM) 10K type strain sequencing project: providing services to taxonomists for standard genome sequencing and annotation.</title>
        <authorList>
            <consortium name="The Broad Institute Genomics Platform"/>
            <consortium name="The Broad Institute Genome Sequencing Center for Infectious Disease"/>
            <person name="Wu L."/>
            <person name="Ma J."/>
        </authorList>
    </citation>
    <scope>NUCLEOTIDE SEQUENCE [LARGE SCALE GENOMIC DNA]</scope>
    <source>
        <strain evidence="3">KCTC 52490</strain>
    </source>
</reference>
<name>A0ABW6AGC0_9BACT</name>
<dbReference type="InterPro" id="IPR032710">
    <property type="entry name" value="NTF2-like_dom_sf"/>
</dbReference>
<proteinExistence type="predicted"/>
<dbReference type="Gene3D" id="3.10.450.50">
    <property type="match status" value="1"/>
</dbReference>
<evidence type="ECO:0000313" key="3">
    <source>
        <dbReference type="Proteomes" id="UP001597512"/>
    </source>
</evidence>
<gene>
    <name evidence="2" type="ORF">ACFS25_11105</name>
</gene>
<evidence type="ECO:0000259" key="1">
    <source>
        <dbReference type="Pfam" id="PF14534"/>
    </source>
</evidence>
<dbReference type="Proteomes" id="UP001597512">
    <property type="component" value="Unassembled WGS sequence"/>
</dbReference>
<feature type="domain" description="DUF4440" evidence="1">
    <location>
        <begin position="41"/>
        <end position="152"/>
    </location>
</feature>
<protein>
    <submittedName>
        <fullName evidence="2">YybH family protein</fullName>
    </submittedName>
</protein>
<dbReference type="InterPro" id="IPR027843">
    <property type="entry name" value="DUF4440"/>
</dbReference>
<accession>A0ABW6AGC0</accession>